<dbReference type="Proteomes" id="UP000276055">
    <property type="component" value="Unassembled WGS sequence"/>
</dbReference>
<accession>A0A495ERD1</accession>
<dbReference type="AlphaFoldDB" id="A0A495ERD1"/>
<evidence type="ECO:0000313" key="2">
    <source>
        <dbReference type="EMBL" id="RKR19535.1"/>
    </source>
</evidence>
<gene>
    <name evidence="2" type="ORF">C8D78_2283</name>
</gene>
<dbReference type="GO" id="GO:0004658">
    <property type="term" value="F:propionyl-CoA carboxylase activity"/>
    <property type="evidence" value="ECO:0007669"/>
    <property type="project" value="InterPro"/>
</dbReference>
<protein>
    <submittedName>
        <fullName evidence="2">Acyl-CoA carboxylase epsilon subunit-like protein</fullName>
    </submittedName>
</protein>
<evidence type="ECO:0000256" key="1">
    <source>
        <dbReference type="SAM" id="MobiDB-lite"/>
    </source>
</evidence>
<dbReference type="InterPro" id="IPR032716">
    <property type="entry name" value="ACC_epsilon"/>
</dbReference>
<proteinExistence type="predicted"/>
<feature type="region of interest" description="Disordered" evidence="1">
    <location>
        <begin position="80"/>
        <end position="99"/>
    </location>
</feature>
<name>A0A495ERD1_9MICC</name>
<sequence>MIPAGSQPPQVPAGSQASPIQAGPADGVGPADAPDLPLLSVVKGEPTPEELAALTTVVLSLGQAAQAAPERPGVRHWVRRQQLRLAPRPGPDAWRRSLG</sequence>
<evidence type="ECO:0000313" key="3">
    <source>
        <dbReference type="Proteomes" id="UP000276055"/>
    </source>
</evidence>
<feature type="compositionally biased region" description="Low complexity" evidence="1">
    <location>
        <begin position="22"/>
        <end position="35"/>
    </location>
</feature>
<reference evidence="2 3" key="1">
    <citation type="submission" date="2018-10" db="EMBL/GenBank/DDBJ databases">
        <title>Genomic Encyclopedia of Type Strains, Phase IV (KMG-IV): sequencing the most valuable type-strain genomes for metagenomic binning, comparative biology and taxonomic classification.</title>
        <authorList>
            <person name="Goeker M."/>
        </authorList>
    </citation>
    <scope>NUCLEOTIDE SEQUENCE [LARGE SCALE GENOMIC DNA]</scope>
    <source>
        <strain evidence="2 3">DSM 25586</strain>
    </source>
</reference>
<comment type="caution">
    <text evidence="2">The sequence shown here is derived from an EMBL/GenBank/DDBJ whole genome shotgun (WGS) entry which is preliminary data.</text>
</comment>
<dbReference type="Pfam" id="PF13822">
    <property type="entry name" value="ACC_epsilon"/>
    <property type="match status" value="1"/>
</dbReference>
<dbReference type="EMBL" id="RBIR01000004">
    <property type="protein sequence ID" value="RKR19535.1"/>
    <property type="molecule type" value="Genomic_DNA"/>
</dbReference>
<dbReference type="GO" id="GO:0003989">
    <property type="term" value="F:acetyl-CoA carboxylase activity"/>
    <property type="evidence" value="ECO:0007669"/>
    <property type="project" value="InterPro"/>
</dbReference>
<feature type="region of interest" description="Disordered" evidence="1">
    <location>
        <begin position="1"/>
        <end position="41"/>
    </location>
</feature>
<organism evidence="2 3">
    <name type="scientific">Arthrobacter oryzae</name>
    <dbReference type="NCBI Taxonomy" id="409290"/>
    <lineage>
        <taxon>Bacteria</taxon>
        <taxon>Bacillati</taxon>
        <taxon>Actinomycetota</taxon>
        <taxon>Actinomycetes</taxon>
        <taxon>Micrococcales</taxon>
        <taxon>Micrococcaceae</taxon>
        <taxon>Arthrobacter</taxon>
    </lineage>
</organism>